<proteinExistence type="predicted"/>
<comment type="caution">
    <text evidence="1">The sequence shown here is derived from an EMBL/GenBank/DDBJ whole genome shotgun (WGS) entry which is preliminary data.</text>
</comment>
<keyword evidence="2" id="KW-1185">Reference proteome</keyword>
<organism evidence="1 2">
    <name type="scientific">Persea americana</name>
    <name type="common">Avocado</name>
    <dbReference type="NCBI Taxonomy" id="3435"/>
    <lineage>
        <taxon>Eukaryota</taxon>
        <taxon>Viridiplantae</taxon>
        <taxon>Streptophyta</taxon>
        <taxon>Embryophyta</taxon>
        <taxon>Tracheophyta</taxon>
        <taxon>Spermatophyta</taxon>
        <taxon>Magnoliopsida</taxon>
        <taxon>Magnoliidae</taxon>
        <taxon>Laurales</taxon>
        <taxon>Lauraceae</taxon>
        <taxon>Persea</taxon>
    </lineage>
</organism>
<gene>
    <name evidence="1" type="ORF">MRB53_008252</name>
</gene>
<accession>A0ACC2MLK6</accession>
<protein>
    <submittedName>
        <fullName evidence="1">Uncharacterized protein</fullName>
    </submittedName>
</protein>
<evidence type="ECO:0000313" key="2">
    <source>
        <dbReference type="Proteomes" id="UP001234297"/>
    </source>
</evidence>
<evidence type="ECO:0000313" key="1">
    <source>
        <dbReference type="EMBL" id="KAJ8646504.1"/>
    </source>
</evidence>
<name>A0ACC2MLK6_PERAE</name>
<reference evidence="1 2" key="1">
    <citation type="journal article" date="2022" name="Hortic Res">
        <title>A haplotype resolved chromosomal level avocado genome allows analysis of novel avocado genes.</title>
        <authorList>
            <person name="Nath O."/>
            <person name="Fletcher S.J."/>
            <person name="Hayward A."/>
            <person name="Shaw L.M."/>
            <person name="Masouleh A.K."/>
            <person name="Furtado A."/>
            <person name="Henry R.J."/>
            <person name="Mitter N."/>
        </authorList>
    </citation>
    <scope>NUCLEOTIDE SEQUENCE [LARGE SCALE GENOMIC DNA]</scope>
    <source>
        <strain evidence="2">cv. Hass</strain>
    </source>
</reference>
<sequence>MLPDTTKIRKLVWQSKYLQDKMSAKESAIWSSVINQEESLIAGSINPPSACRGTFSFCAGRRAENTDFLPIHPAEDDRFSGNGSKDLQGQTLTEEQIEVAQLGRRMPTPMLLSTCSHRNTYSGNVILKSMFKMMDECKAQDFVHGIIPETGKPVGGVSDNLRAWWKEKVDVLTAVIKHKESLIAGSTIPPSACKETLSFSAGSEYDVEFVEDDASAEVQVHKPQQ</sequence>
<dbReference type="EMBL" id="CM056810">
    <property type="protein sequence ID" value="KAJ8646504.1"/>
    <property type="molecule type" value="Genomic_DNA"/>
</dbReference>
<dbReference type="Proteomes" id="UP001234297">
    <property type="component" value="Chromosome 2"/>
</dbReference>